<reference evidence="6 7" key="1">
    <citation type="submission" date="2024-09" db="EMBL/GenBank/DDBJ databases">
        <authorList>
            <person name="Sun Q."/>
            <person name="Mori K."/>
        </authorList>
    </citation>
    <scope>NUCLEOTIDE SEQUENCE [LARGE SCALE GENOMIC DNA]</scope>
    <source>
        <strain evidence="6 7">NCAIM B.02529</strain>
    </source>
</reference>
<evidence type="ECO:0000256" key="1">
    <source>
        <dbReference type="ARBA" id="ARBA00022714"/>
    </source>
</evidence>
<dbReference type="InterPro" id="IPR042216">
    <property type="entry name" value="MitoNEET_CISD"/>
</dbReference>
<keyword evidence="7" id="KW-1185">Reference proteome</keyword>
<keyword evidence="3" id="KW-0408">Iron</keyword>
<dbReference type="Proteomes" id="UP001589836">
    <property type="component" value="Unassembled WGS sequence"/>
</dbReference>
<evidence type="ECO:0000256" key="3">
    <source>
        <dbReference type="ARBA" id="ARBA00023004"/>
    </source>
</evidence>
<evidence type="ECO:0000259" key="5">
    <source>
        <dbReference type="SMART" id="SM00704"/>
    </source>
</evidence>
<evidence type="ECO:0000256" key="4">
    <source>
        <dbReference type="ARBA" id="ARBA00023014"/>
    </source>
</evidence>
<gene>
    <name evidence="6" type="ORF">ACFFGV_08315</name>
</gene>
<dbReference type="Gene3D" id="3.40.5.90">
    <property type="entry name" value="CDGSH iron-sulfur domain, mitoNEET-type"/>
    <property type="match status" value="1"/>
</dbReference>
<evidence type="ECO:0000313" key="7">
    <source>
        <dbReference type="Proteomes" id="UP001589836"/>
    </source>
</evidence>
<dbReference type="RefSeq" id="WP_377346586.1">
    <property type="nucleotide sequence ID" value="NZ_JBHLTP010000005.1"/>
</dbReference>
<proteinExistence type="predicted"/>
<evidence type="ECO:0000313" key="6">
    <source>
        <dbReference type="EMBL" id="MFC0523588.1"/>
    </source>
</evidence>
<evidence type="ECO:0000256" key="2">
    <source>
        <dbReference type="ARBA" id="ARBA00022723"/>
    </source>
</evidence>
<keyword evidence="2" id="KW-0479">Metal-binding</keyword>
<name>A0ABV6LMU6_9BACI</name>
<organism evidence="6 7">
    <name type="scientific">Pontibacillus salicampi</name>
    <dbReference type="NCBI Taxonomy" id="1449801"/>
    <lineage>
        <taxon>Bacteria</taxon>
        <taxon>Bacillati</taxon>
        <taxon>Bacillota</taxon>
        <taxon>Bacilli</taxon>
        <taxon>Bacillales</taxon>
        <taxon>Bacillaceae</taxon>
        <taxon>Pontibacillus</taxon>
    </lineage>
</organism>
<feature type="domain" description="Iron-binding zinc finger CDGSH type" evidence="5">
    <location>
        <begin position="19"/>
        <end position="58"/>
    </location>
</feature>
<dbReference type="SMART" id="SM00704">
    <property type="entry name" value="ZnF_CDGSH"/>
    <property type="match status" value="1"/>
</dbReference>
<keyword evidence="4" id="KW-0411">Iron-sulfur</keyword>
<dbReference type="InterPro" id="IPR018967">
    <property type="entry name" value="FeS-contain_CDGSH-typ"/>
</dbReference>
<protein>
    <submittedName>
        <fullName evidence="6">CDGSH iron-sulfur domain-containing protein</fullName>
    </submittedName>
</protein>
<sequence length="62" mass="6765">MATIQVKDNGPLFISGDFKVVDAEGHSFTTKKLCSLCRCGLSDKKPFCDGSHKGQFQDEARA</sequence>
<dbReference type="EMBL" id="JBHLTP010000005">
    <property type="protein sequence ID" value="MFC0523588.1"/>
    <property type="molecule type" value="Genomic_DNA"/>
</dbReference>
<comment type="caution">
    <text evidence="6">The sequence shown here is derived from an EMBL/GenBank/DDBJ whole genome shotgun (WGS) entry which is preliminary data.</text>
</comment>
<accession>A0ABV6LMU6</accession>
<dbReference type="Pfam" id="PF09360">
    <property type="entry name" value="zf-CDGSH"/>
    <property type="match status" value="1"/>
</dbReference>
<keyword evidence="1" id="KW-0001">2Fe-2S</keyword>